<sequence length="85" mass="9655">MSSTFHRHLMNDVCIIAFDSLLGIKGVIFPQGRRPLETANVESERANYYTRLIGPDITRILVSIPESFIYSYNEVVGHLEILSND</sequence>
<accession>A0A4Z1JN54</accession>
<reference evidence="1 2" key="1">
    <citation type="submission" date="2017-12" db="EMBL/GenBank/DDBJ databases">
        <title>Comparative genomics of Botrytis spp.</title>
        <authorList>
            <person name="Valero-Jimenez C.A."/>
            <person name="Tapia P."/>
            <person name="Veloso J."/>
            <person name="Silva-Moreno E."/>
            <person name="Staats M."/>
            <person name="Valdes J.H."/>
            <person name="Van Kan J.A.L."/>
        </authorList>
    </citation>
    <scope>NUCLEOTIDE SEQUENCE [LARGE SCALE GENOMIC DNA]</scope>
    <source>
        <strain evidence="1 2">Be9601</strain>
    </source>
</reference>
<dbReference type="EMBL" id="PQXM01000672">
    <property type="protein sequence ID" value="TGO70743.1"/>
    <property type="molecule type" value="Genomic_DNA"/>
</dbReference>
<comment type="caution">
    <text evidence="1">The sequence shown here is derived from an EMBL/GenBank/DDBJ whole genome shotgun (WGS) entry which is preliminary data.</text>
</comment>
<gene>
    <name evidence="1" type="ORF">BELL_0674g00060</name>
</gene>
<evidence type="ECO:0000313" key="1">
    <source>
        <dbReference type="EMBL" id="TGO70743.1"/>
    </source>
</evidence>
<dbReference type="Proteomes" id="UP000297229">
    <property type="component" value="Unassembled WGS sequence"/>
</dbReference>
<protein>
    <submittedName>
        <fullName evidence="1">Uncharacterized protein</fullName>
    </submittedName>
</protein>
<keyword evidence="2" id="KW-1185">Reference proteome</keyword>
<name>A0A4Z1JN54_9HELO</name>
<evidence type="ECO:0000313" key="2">
    <source>
        <dbReference type="Proteomes" id="UP000297229"/>
    </source>
</evidence>
<proteinExistence type="predicted"/>
<dbReference type="AlphaFoldDB" id="A0A4Z1JN54"/>
<organism evidence="1 2">
    <name type="scientific">Botrytis elliptica</name>
    <dbReference type="NCBI Taxonomy" id="278938"/>
    <lineage>
        <taxon>Eukaryota</taxon>
        <taxon>Fungi</taxon>
        <taxon>Dikarya</taxon>
        <taxon>Ascomycota</taxon>
        <taxon>Pezizomycotina</taxon>
        <taxon>Leotiomycetes</taxon>
        <taxon>Helotiales</taxon>
        <taxon>Sclerotiniaceae</taxon>
        <taxon>Botrytis</taxon>
    </lineage>
</organism>